<accession>A0AA35CLQ4</accession>
<evidence type="ECO:0000313" key="1">
    <source>
        <dbReference type="EMBL" id="BDG59847.1"/>
    </source>
</evidence>
<keyword evidence="2" id="KW-1185">Reference proteome</keyword>
<organism evidence="1 2">
    <name type="scientific">Caldinitratiruptor microaerophilus</name>
    <dbReference type="NCBI Taxonomy" id="671077"/>
    <lineage>
        <taxon>Bacteria</taxon>
        <taxon>Bacillati</taxon>
        <taxon>Bacillota</taxon>
        <taxon>Clostridia</taxon>
        <taxon>Eubacteriales</taxon>
        <taxon>Symbiobacteriaceae</taxon>
        <taxon>Caldinitratiruptor</taxon>
    </lineage>
</organism>
<sequence>MSEAAAATARINLRDGTFEFHGPTDFVAQQLERYHDLIEMVLTKKGTFDRFNEVPAAEESTVAPTAATPAKTETEEALERHFGVSREQLERVVHFDSDGAIKILAGVKGSKAEQQRKLCLLYLLTKDFLTSDQPASAEELRELCKEHACYDQNNFASNLKGTKFFVVTGKGASASYRLTAPGREEARRVLAALVGVPS</sequence>
<dbReference type="RefSeq" id="WP_264843932.1">
    <property type="nucleotide sequence ID" value="NZ_AP025628.1"/>
</dbReference>
<reference evidence="1" key="1">
    <citation type="submission" date="2022-03" db="EMBL/GenBank/DDBJ databases">
        <title>Complete genome sequence of Caldinitratiruptor microaerophilus.</title>
        <authorList>
            <person name="Mukaiyama R."/>
            <person name="Nishiyama T."/>
            <person name="Ueda K."/>
        </authorList>
    </citation>
    <scope>NUCLEOTIDE SEQUENCE</scope>
    <source>
        <strain evidence="1">JCM 16183</strain>
    </source>
</reference>
<dbReference type="AlphaFoldDB" id="A0AA35CLQ4"/>
<dbReference type="EMBL" id="AP025628">
    <property type="protein sequence ID" value="BDG59847.1"/>
    <property type="molecule type" value="Genomic_DNA"/>
</dbReference>
<protein>
    <submittedName>
        <fullName evidence="1">Uncharacterized protein</fullName>
    </submittedName>
</protein>
<evidence type="ECO:0000313" key="2">
    <source>
        <dbReference type="Proteomes" id="UP001163687"/>
    </source>
</evidence>
<gene>
    <name evidence="1" type="ORF">caldi_09370</name>
</gene>
<proteinExistence type="predicted"/>
<dbReference type="Proteomes" id="UP001163687">
    <property type="component" value="Chromosome"/>
</dbReference>
<dbReference type="KEGG" id="cmic:caldi_09370"/>
<name>A0AA35CLQ4_9FIRM</name>